<evidence type="ECO:0000256" key="1">
    <source>
        <dbReference type="PROSITE-ProRule" id="PRU00221"/>
    </source>
</evidence>
<comment type="caution">
    <text evidence="3">The sequence shown here is derived from an EMBL/GenBank/DDBJ whole genome shotgun (WGS) entry which is preliminary data.</text>
</comment>
<dbReference type="Gene3D" id="2.130.10.10">
    <property type="entry name" value="YVTN repeat-like/Quinoprotein amine dehydrogenase"/>
    <property type="match status" value="1"/>
</dbReference>
<keyword evidence="4" id="KW-1185">Reference proteome</keyword>
<feature type="compositionally biased region" description="Low complexity" evidence="2">
    <location>
        <begin position="324"/>
        <end position="339"/>
    </location>
</feature>
<feature type="repeat" description="WD" evidence="1">
    <location>
        <begin position="73"/>
        <end position="114"/>
    </location>
</feature>
<dbReference type="AlphaFoldDB" id="A0A7J7JGW6"/>
<evidence type="ECO:0000313" key="4">
    <source>
        <dbReference type="Proteomes" id="UP000593567"/>
    </source>
</evidence>
<dbReference type="Proteomes" id="UP000593567">
    <property type="component" value="Unassembled WGS sequence"/>
</dbReference>
<name>A0A7J7JGW6_BUGNE</name>
<keyword evidence="1" id="KW-0853">WD repeat</keyword>
<dbReference type="InterPro" id="IPR036322">
    <property type="entry name" value="WD40_repeat_dom_sf"/>
</dbReference>
<dbReference type="SUPFAM" id="SSF50978">
    <property type="entry name" value="WD40 repeat-like"/>
    <property type="match status" value="1"/>
</dbReference>
<dbReference type="SMART" id="SM00320">
    <property type="entry name" value="WD40"/>
    <property type="match status" value="4"/>
</dbReference>
<dbReference type="OrthoDB" id="6363363at2759"/>
<dbReference type="GO" id="GO:0000045">
    <property type="term" value="P:autophagosome assembly"/>
    <property type="evidence" value="ECO:0007669"/>
    <property type="project" value="TreeGrafter"/>
</dbReference>
<evidence type="ECO:0000256" key="2">
    <source>
        <dbReference type="SAM" id="MobiDB-lite"/>
    </source>
</evidence>
<reference evidence="3" key="1">
    <citation type="submission" date="2020-06" db="EMBL/GenBank/DDBJ databases">
        <title>Draft genome of Bugula neritina, a colonial animal packing powerful symbionts and potential medicines.</title>
        <authorList>
            <person name="Rayko M."/>
        </authorList>
    </citation>
    <scope>NUCLEOTIDE SEQUENCE [LARGE SCALE GENOMIC DNA]</scope>
    <source>
        <strain evidence="3">Kwan_BN1</strain>
    </source>
</reference>
<proteinExistence type="predicted"/>
<feature type="region of interest" description="Disordered" evidence="2">
    <location>
        <begin position="400"/>
        <end position="447"/>
    </location>
</feature>
<dbReference type="PROSITE" id="PS50082">
    <property type="entry name" value="WD_REPEATS_2"/>
    <property type="match status" value="1"/>
</dbReference>
<dbReference type="InterPro" id="IPR052596">
    <property type="entry name" value="AMBRA1_autophagy"/>
</dbReference>
<dbReference type="InterPro" id="IPR015943">
    <property type="entry name" value="WD40/YVTN_repeat-like_dom_sf"/>
</dbReference>
<gene>
    <name evidence="3" type="ORF">EB796_016435</name>
</gene>
<dbReference type="GO" id="GO:0000423">
    <property type="term" value="P:mitophagy"/>
    <property type="evidence" value="ECO:0007669"/>
    <property type="project" value="TreeGrafter"/>
</dbReference>
<feature type="compositionally biased region" description="Low complexity" evidence="2">
    <location>
        <begin position="406"/>
        <end position="419"/>
    </location>
</feature>
<dbReference type="PANTHER" id="PTHR22874">
    <property type="entry name" value="ACTIVATING MOLECULE IN BECN1-REGULATED AUTOPHAGY PROTEIN 1"/>
    <property type="match status" value="1"/>
</dbReference>
<dbReference type="InterPro" id="IPR001680">
    <property type="entry name" value="WD40_rpt"/>
</dbReference>
<sequence>MTVESGTTNCLLDYIFHREYQHVNGILRRKHRRFGWDQQLCNSRSVASMESCVKLVMENKAANKGMIEKVCDLKGHPKSTFIIAFSSDGRRMATSHGDHSVRIIDIASGRNFQTLVGHTRSPWTADFHKVYSNVLATGCLAGEVRIWDLTNGKCDTWLCDNMDPISSLALHPSDKILLIAESRNIHIWNWEFSSQPQLFASSAKSFETVKWVKFNYNGEMFYTGKTGRPEQDSFNMLRQAPTGVDVSQLRRQRDTAARARSQYIASSNAPVSLREMLGNPLEISNDLLAQPSQSEDSGMDVYHAATTFAQLHRIHTADGITPVSSASNSNSTEASATSADTVEGAVGHTHSQEQAAQVPDISATQATNRLPVPVDEDLDLDDVIARERQFLSNYTHTRRVTAATPSSDQSLQSLSESTSNRVSSGSSAGTARSISEQLGTRSRPADDSIFGVSLTQRLSNRGAVDMSPTCARRLAVSRPPSSSTRINPVVVNMVEPTTIVDIPAPSESADRLSAQDVGGVGPEADAGGGSVERPQCSLNDVVKVLSKLEGIRGPRRYQSSLEDVLTRLESLPEVTHSHQRYSVEVTRHRFVLFI</sequence>
<evidence type="ECO:0000313" key="3">
    <source>
        <dbReference type="EMBL" id="KAF6025267.1"/>
    </source>
</evidence>
<dbReference type="Pfam" id="PF00400">
    <property type="entry name" value="WD40"/>
    <property type="match status" value="2"/>
</dbReference>
<dbReference type="GO" id="GO:0080008">
    <property type="term" value="C:Cul4-RING E3 ubiquitin ligase complex"/>
    <property type="evidence" value="ECO:0007669"/>
    <property type="project" value="TreeGrafter"/>
</dbReference>
<feature type="region of interest" description="Disordered" evidence="2">
    <location>
        <begin position="320"/>
        <end position="370"/>
    </location>
</feature>
<dbReference type="GO" id="GO:1990756">
    <property type="term" value="F:ubiquitin-like ligase-substrate adaptor activity"/>
    <property type="evidence" value="ECO:0007669"/>
    <property type="project" value="TreeGrafter"/>
</dbReference>
<feature type="compositionally biased region" description="Polar residues" evidence="2">
    <location>
        <begin position="420"/>
        <end position="440"/>
    </location>
</feature>
<organism evidence="3 4">
    <name type="scientific">Bugula neritina</name>
    <name type="common">Brown bryozoan</name>
    <name type="synonym">Sertularia neritina</name>
    <dbReference type="NCBI Taxonomy" id="10212"/>
    <lineage>
        <taxon>Eukaryota</taxon>
        <taxon>Metazoa</taxon>
        <taxon>Spiralia</taxon>
        <taxon>Lophotrochozoa</taxon>
        <taxon>Bryozoa</taxon>
        <taxon>Gymnolaemata</taxon>
        <taxon>Cheilostomatida</taxon>
        <taxon>Flustrina</taxon>
        <taxon>Buguloidea</taxon>
        <taxon>Bugulidae</taxon>
        <taxon>Bugula</taxon>
    </lineage>
</organism>
<dbReference type="EMBL" id="VXIV02002479">
    <property type="protein sequence ID" value="KAF6025267.1"/>
    <property type="molecule type" value="Genomic_DNA"/>
</dbReference>
<accession>A0A7J7JGW6</accession>
<protein>
    <submittedName>
        <fullName evidence="3">AMBRA1</fullName>
    </submittedName>
</protein>
<dbReference type="PANTHER" id="PTHR22874:SF1">
    <property type="entry name" value="ACTIVATING MOLECULE IN BECN1-REGULATED AUTOPHAGY PROTEIN 1"/>
    <property type="match status" value="1"/>
</dbReference>